<gene>
    <name evidence="1" type="ORF">HPB52_016053</name>
</gene>
<evidence type="ECO:0000313" key="2">
    <source>
        <dbReference type="Proteomes" id="UP000821837"/>
    </source>
</evidence>
<accession>A0A9D4SYS4</accession>
<protein>
    <submittedName>
        <fullName evidence="1">Uncharacterized protein</fullName>
    </submittedName>
</protein>
<keyword evidence="2" id="KW-1185">Reference proteome</keyword>
<dbReference type="AlphaFoldDB" id="A0A9D4SYS4"/>
<organism evidence="1 2">
    <name type="scientific">Rhipicephalus sanguineus</name>
    <name type="common">Brown dog tick</name>
    <name type="synonym">Ixodes sanguineus</name>
    <dbReference type="NCBI Taxonomy" id="34632"/>
    <lineage>
        <taxon>Eukaryota</taxon>
        <taxon>Metazoa</taxon>
        <taxon>Ecdysozoa</taxon>
        <taxon>Arthropoda</taxon>
        <taxon>Chelicerata</taxon>
        <taxon>Arachnida</taxon>
        <taxon>Acari</taxon>
        <taxon>Parasitiformes</taxon>
        <taxon>Ixodida</taxon>
        <taxon>Ixodoidea</taxon>
        <taxon>Ixodidae</taxon>
        <taxon>Rhipicephalinae</taxon>
        <taxon>Rhipicephalus</taxon>
        <taxon>Rhipicephalus</taxon>
    </lineage>
</organism>
<reference evidence="1" key="1">
    <citation type="journal article" date="2020" name="Cell">
        <title>Large-Scale Comparative Analyses of Tick Genomes Elucidate Their Genetic Diversity and Vector Capacities.</title>
        <authorList>
            <consortium name="Tick Genome and Microbiome Consortium (TIGMIC)"/>
            <person name="Jia N."/>
            <person name="Wang J."/>
            <person name="Shi W."/>
            <person name="Du L."/>
            <person name="Sun Y."/>
            <person name="Zhan W."/>
            <person name="Jiang J.F."/>
            <person name="Wang Q."/>
            <person name="Zhang B."/>
            <person name="Ji P."/>
            <person name="Bell-Sakyi L."/>
            <person name="Cui X.M."/>
            <person name="Yuan T.T."/>
            <person name="Jiang B.G."/>
            <person name="Yang W.F."/>
            <person name="Lam T.T."/>
            <person name="Chang Q.C."/>
            <person name="Ding S.J."/>
            <person name="Wang X.J."/>
            <person name="Zhu J.G."/>
            <person name="Ruan X.D."/>
            <person name="Zhao L."/>
            <person name="Wei J.T."/>
            <person name="Ye R.Z."/>
            <person name="Que T.C."/>
            <person name="Du C.H."/>
            <person name="Zhou Y.H."/>
            <person name="Cheng J.X."/>
            <person name="Dai P.F."/>
            <person name="Guo W.B."/>
            <person name="Han X.H."/>
            <person name="Huang E.J."/>
            <person name="Li L.F."/>
            <person name="Wei W."/>
            <person name="Gao Y.C."/>
            <person name="Liu J.Z."/>
            <person name="Shao H.Z."/>
            <person name="Wang X."/>
            <person name="Wang C.C."/>
            <person name="Yang T.C."/>
            <person name="Huo Q.B."/>
            <person name="Li W."/>
            <person name="Chen H.Y."/>
            <person name="Chen S.E."/>
            <person name="Zhou L.G."/>
            <person name="Ni X.B."/>
            <person name="Tian J.H."/>
            <person name="Sheng Y."/>
            <person name="Liu T."/>
            <person name="Pan Y.S."/>
            <person name="Xia L.Y."/>
            <person name="Li J."/>
            <person name="Zhao F."/>
            <person name="Cao W.C."/>
        </authorList>
    </citation>
    <scope>NUCLEOTIDE SEQUENCE</scope>
    <source>
        <strain evidence="1">Rsan-2018</strain>
    </source>
</reference>
<name>A0A9D4SYS4_RHISA</name>
<dbReference type="EMBL" id="JABSTV010001250">
    <property type="protein sequence ID" value="KAH7957203.1"/>
    <property type="molecule type" value="Genomic_DNA"/>
</dbReference>
<proteinExistence type="predicted"/>
<evidence type="ECO:0000313" key="1">
    <source>
        <dbReference type="EMBL" id="KAH7957203.1"/>
    </source>
</evidence>
<sequence>MAAADQAVGEAATSRQRFREATTSLKFQQVKMATSSLSRRRSSVLQFRMRSFKVTSNLNRVTAAEADGTSRVFETVQPEVGVAIRATLGDISRRCAARLLLYRASLRGELSTSYRNSWPPHS</sequence>
<comment type="caution">
    <text evidence="1">The sequence shown here is derived from an EMBL/GenBank/DDBJ whole genome shotgun (WGS) entry which is preliminary data.</text>
</comment>
<reference evidence="1" key="2">
    <citation type="submission" date="2021-09" db="EMBL/GenBank/DDBJ databases">
        <authorList>
            <person name="Jia N."/>
            <person name="Wang J."/>
            <person name="Shi W."/>
            <person name="Du L."/>
            <person name="Sun Y."/>
            <person name="Zhan W."/>
            <person name="Jiang J."/>
            <person name="Wang Q."/>
            <person name="Zhang B."/>
            <person name="Ji P."/>
            <person name="Sakyi L.B."/>
            <person name="Cui X."/>
            <person name="Yuan T."/>
            <person name="Jiang B."/>
            <person name="Yang W."/>
            <person name="Lam T.T.-Y."/>
            <person name="Chang Q."/>
            <person name="Ding S."/>
            <person name="Wang X."/>
            <person name="Zhu J."/>
            <person name="Ruan X."/>
            <person name="Zhao L."/>
            <person name="Wei J."/>
            <person name="Que T."/>
            <person name="Du C."/>
            <person name="Cheng J."/>
            <person name="Dai P."/>
            <person name="Han X."/>
            <person name="Huang E."/>
            <person name="Gao Y."/>
            <person name="Liu J."/>
            <person name="Shao H."/>
            <person name="Ye R."/>
            <person name="Li L."/>
            <person name="Wei W."/>
            <person name="Wang X."/>
            <person name="Wang C."/>
            <person name="Huo Q."/>
            <person name="Li W."/>
            <person name="Guo W."/>
            <person name="Chen H."/>
            <person name="Chen S."/>
            <person name="Zhou L."/>
            <person name="Zhou L."/>
            <person name="Ni X."/>
            <person name="Tian J."/>
            <person name="Zhou Y."/>
            <person name="Sheng Y."/>
            <person name="Liu T."/>
            <person name="Pan Y."/>
            <person name="Xia L."/>
            <person name="Li J."/>
            <person name="Zhao F."/>
            <person name="Cao W."/>
        </authorList>
    </citation>
    <scope>NUCLEOTIDE SEQUENCE</scope>
    <source>
        <strain evidence="1">Rsan-2018</strain>
        <tissue evidence="1">Larvae</tissue>
    </source>
</reference>
<dbReference type="Proteomes" id="UP000821837">
    <property type="component" value="Unassembled WGS sequence"/>
</dbReference>